<sequence>MTASWPEHILDDSKLEDAFQLAQTFELHCAKVYSHAAAHPDSAPSAHYVMELVSQAYRAVHSLHMQKIATAYLDLGAATAALETKAKEFRDATADNDATPGVELAEDQTEQASGTGLVDLLNGDFDDDEEEDSDWEESEEETDDEYYEYSEGSESDSELEEIARGPQINTAQAPEESRGPSDEKARASNATTIQTATTKEDTPPASITQDQAMHDRITAALQNLSLPSDEPEDIPLSRVETHIDPAMTDLSRVETHLEPAMTNLTISPTHITFREDTAVRVESRQEPTLEHCATAPAGDARKPSLGSSSLQRKISMRSSPGRLSRRLKTVCYKYAGKAMVPIRGKVN</sequence>
<keyword evidence="3" id="KW-1185">Reference proteome</keyword>
<feature type="compositionally biased region" description="Polar residues" evidence="1">
    <location>
        <begin position="305"/>
        <end position="318"/>
    </location>
</feature>
<gene>
    <name evidence="2" type="ORF">POLS_LOCUS2472</name>
</gene>
<feature type="region of interest" description="Disordered" evidence="1">
    <location>
        <begin position="91"/>
        <end position="206"/>
    </location>
</feature>
<evidence type="ECO:0000313" key="2">
    <source>
        <dbReference type="EMBL" id="CAG8023424.1"/>
    </source>
</evidence>
<dbReference type="AlphaFoldDB" id="A0A9W4HIL7"/>
<evidence type="ECO:0000256" key="1">
    <source>
        <dbReference type="SAM" id="MobiDB-lite"/>
    </source>
</evidence>
<dbReference type="EMBL" id="CAJVOS010000015">
    <property type="protein sequence ID" value="CAG8023424.1"/>
    <property type="molecule type" value="Genomic_DNA"/>
</dbReference>
<proteinExistence type="predicted"/>
<evidence type="ECO:0000313" key="3">
    <source>
        <dbReference type="Proteomes" id="UP001153618"/>
    </source>
</evidence>
<dbReference type="Proteomes" id="UP001153618">
    <property type="component" value="Unassembled WGS sequence"/>
</dbReference>
<feature type="compositionally biased region" description="Acidic residues" evidence="1">
    <location>
        <begin position="124"/>
        <end position="160"/>
    </location>
</feature>
<name>A0A9W4HIL7_PENOL</name>
<feature type="compositionally biased region" description="Polar residues" evidence="1">
    <location>
        <begin position="188"/>
        <end position="197"/>
    </location>
</feature>
<protein>
    <submittedName>
        <fullName evidence="2">Uncharacterized protein</fullName>
    </submittedName>
</protein>
<feature type="region of interest" description="Disordered" evidence="1">
    <location>
        <begin position="295"/>
        <end position="319"/>
    </location>
</feature>
<comment type="caution">
    <text evidence="2">The sequence shown here is derived from an EMBL/GenBank/DDBJ whole genome shotgun (WGS) entry which is preliminary data.</text>
</comment>
<accession>A0A9W4HIL7</accession>
<organism evidence="2 3">
    <name type="scientific">Penicillium olsonii</name>
    <dbReference type="NCBI Taxonomy" id="99116"/>
    <lineage>
        <taxon>Eukaryota</taxon>
        <taxon>Fungi</taxon>
        <taxon>Dikarya</taxon>
        <taxon>Ascomycota</taxon>
        <taxon>Pezizomycotina</taxon>
        <taxon>Eurotiomycetes</taxon>
        <taxon>Eurotiomycetidae</taxon>
        <taxon>Eurotiales</taxon>
        <taxon>Aspergillaceae</taxon>
        <taxon>Penicillium</taxon>
    </lineage>
</organism>
<reference evidence="2" key="1">
    <citation type="submission" date="2021-07" db="EMBL/GenBank/DDBJ databases">
        <authorList>
            <person name="Branca A.L. A."/>
        </authorList>
    </citation>
    <scope>NUCLEOTIDE SEQUENCE</scope>
</reference>
<feature type="compositionally biased region" description="Basic and acidic residues" evidence="1">
    <location>
        <begin position="175"/>
        <end position="186"/>
    </location>
</feature>
<dbReference type="OrthoDB" id="4358041at2759"/>